<dbReference type="EMBL" id="AP023368">
    <property type="protein sequence ID" value="BCJ99086.1"/>
    <property type="molecule type" value="Genomic_DNA"/>
</dbReference>
<reference evidence="2 3" key="2">
    <citation type="submission" date="2020-08" db="EMBL/GenBank/DDBJ databases">
        <authorList>
            <person name="Ueki A."/>
            <person name="Tonouchi A."/>
        </authorList>
    </citation>
    <scope>NUCLEOTIDE SEQUENCE [LARGE SCALE GENOMIC DNA]</scope>
    <source>
        <strain evidence="2 3">CTTW</strain>
    </source>
</reference>
<evidence type="ECO:0000313" key="3">
    <source>
        <dbReference type="Proteomes" id="UP000515703"/>
    </source>
</evidence>
<accession>A0A7I8DS32</accession>
<protein>
    <submittedName>
        <fullName evidence="2">Uncharacterized protein</fullName>
    </submittedName>
</protein>
<proteinExistence type="predicted"/>
<keyword evidence="1" id="KW-0812">Transmembrane</keyword>
<reference evidence="2 3" key="1">
    <citation type="submission" date="2020-08" db="EMBL/GenBank/DDBJ databases">
        <title>Draft genome sequencing of an Anaerocolumna strain isolated from anoxic soil subjected to BSD treatment.</title>
        <authorList>
            <person name="Uek A."/>
            <person name="Tonouchi A."/>
        </authorList>
    </citation>
    <scope>NUCLEOTIDE SEQUENCE [LARGE SCALE GENOMIC DNA]</scope>
    <source>
        <strain evidence="2 3">CTTW</strain>
    </source>
</reference>
<dbReference type="Proteomes" id="UP000515703">
    <property type="component" value="Chromosome"/>
</dbReference>
<sequence>MLKEIKFEPYQNILPDLEAIRFFQSFLDREYEVTLASVRDDIDAEGFIKEVEKLDGFYREGLKSGVLRFRQLGAPGFEEQKETIKIKACRTCFLVRSYEHKDYGTVYRFYTGTDRTKGKVYFNSYYVAKLEEGYRIISVYFINQRHNGWERRQGVNFEKEAPIFTRVWRVVEPDNGIDLEDYKSERGIDYRDPMSVKSEEEKNRNKYSDTRNKDSYLKIDKSINNSMSLKLVEDVRTNSILSRVLPLLEGRFYTNGFLRNNKVSEAEVLPGEQEKKALKFADLLSDILNADGCSALNSEGDCGYLPFVYCGEILLDGLPDFAAKDEVPEGAKVVYDTVEERRNCFWFDEIEEDIIETFEQGTEDSAYQAYMEVDKLLRENLKDLVEFQIEKGTEFPYVIGGTFAPGIFAGVVTVIVRT</sequence>
<dbReference type="AlphaFoldDB" id="A0A7I8DS32"/>
<gene>
    <name evidence="2" type="ORF">bsdcttw_21270</name>
</gene>
<evidence type="ECO:0000256" key="1">
    <source>
        <dbReference type="SAM" id="Phobius"/>
    </source>
</evidence>
<organism evidence="2 3">
    <name type="scientific">Anaerocolumna chitinilytica</name>
    <dbReference type="NCBI Taxonomy" id="1727145"/>
    <lineage>
        <taxon>Bacteria</taxon>
        <taxon>Bacillati</taxon>
        <taxon>Bacillota</taxon>
        <taxon>Clostridia</taxon>
        <taxon>Lachnospirales</taxon>
        <taxon>Lachnospiraceae</taxon>
        <taxon>Anaerocolumna</taxon>
    </lineage>
</organism>
<dbReference type="RefSeq" id="WP_185259364.1">
    <property type="nucleotide sequence ID" value="NZ_AP023368.1"/>
</dbReference>
<evidence type="ECO:0000313" key="2">
    <source>
        <dbReference type="EMBL" id="BCJ99086.1"/>
    </source>
</evidence>
<keyword evidence="1" id="KW-0472">Membrane</keyword>
<keyword evidence="1" id="KW-1133">Transmembrane helix</keyword>
<name>A0A7I8DS32_9FIRM</name>
<keyword evidence="3" id="KW-1185">Reference proteome</keyword>
<feature type="transmembrane region" description="Helical" evidence="1">
    <location>
        <begin position="395"/>
        <end position="416"/>
    </location>
</feature>
<dbReference type="KEGG" id="acht:bsdcttw_21270"/>